<dbReference type="InterPro" id="IPR051396">
    <property type="entry name" value="Bact_Antivir_Def_Nuclease"/>
</dbReference>
<comment type="caution">
    <text evidence="3">The sequence shown here is derived from an EMBL/GenBank/DDBJ whole genome shotgun (WGS) entry which is preliminary data.</text>
</comment>
<evidence type="ECO:0000313" key="4">
    <source>
        <dbReference type="Proteomes" id="UP000324611"/>
    </source>
</evidence>
<dbReference type="PANTHER" id="PTHR43581">
    <property type="entry name" value="ATP/GTP PHOSPHATASE"/>
    <property type="match status" value="1"/>
</dbReference>
<gene>
    <name evidence="3" type="ORF">F0L74_26915</name>
</gene>
<accession>A0A5B2VL53</accession>
<evidence type="ECO:0000313" key="3">
    <source>
        <dbReference type="EMBL" id="KAA2239821.1"/>
    </source>
</evidence>
<name>A0A5B2VL53_9BACT</name>
<protein>
    <submittedName>
        <fullName evidence="3">AAA family ATPase</fullName>
    </submittedName>
</protein>
<dbReference type="RefSeq" id="WP_149840998.1">
    <property type="nucleotide sequence ID" value="NZ_VUOC01000004.1"/>
</dbReference>
<dbReference type="GO" id="GO:0005524">
    <property type="term" value="F:ATP binding"/>
    <property type="evidence" value="ECO:0007669"/>
    <property type="project" value="InterPro"/>
</dbReference>
<dbReference type="AlphaFoldDB" id="A0A5B2VL53"/>
<dbReference type="GO" id="GO:0016887">
    <property type="term" value="F:ATP hydrolysis activity"/>
    <property type="evidence" value="ECO:0007669"/>
    <property type="project" value="InterPro"/>
</dbReference>
<feature type="domain" description="ATPase AAA-type core" evidence="2">
    <location>
        <begin position="22"/>
        <end position="333"/>
    </location>
</feature>
<dbReference type="InterPro" id="IPR003959">
    <property type="entry name" value="ATPase_AAA_core"/>
</dbReference>
<keyword evidence="1" id="KW-0175">Coiled coil</keyword>
<dbReference type="Pfam" id="PF13304">
    <property type="entry name" value="AAA_21"/>
    <property type="match status" value="1"/>
</dbReference>
<feature type="coiled-coil region" evidence="1">
    <location>
        <begin position="110"/>
        <end position="137"/>
    </location>
</feature>
<dbReference type="Gene3D" id="3.40.50.300">
    <property type="entry name" value="P-loop containing nucleotide triphosphate hydrolases"/>
    <property type="match status" value="1"/>
</dbReference>
<dbReference type="SUPFAM" id="SSF52540">
    <property type="entry name" value="P-loop containing nucleoside triphosphate hydrolases"/>
    <property type="match status" value="1"/>
</dbReference>
<keyword evidence="4" id="KW-1185">Reference proteome</keyword>
<dbReference type="Proteomes" id="UP000324611">
    <property type="component" value="Unassembled WGS sequence"/>
</dbReference>
<dbReference type="EMBL" id="VUOC01000004">
    <property type="protein sequence ID" value="KAA2239821.1"/>
    <property type="molecule type" value="Genomic_DNA"/>
</dbReference>
<dbReference type="InterPro" id="IPR027417">
    <property type="entry name" value="P-loop_NTPase"/>
</dbReference>
<organism evidence="3 4">
    <name type="scientific">Chitinophaga agrisoli</name>
    <dbReference type="NCBI Taxonomy" id="2607653"/>
    <lineage>
        <taxon>Bacteria</taxon>
        <taxon>Pseudomonadati</taxon>
        <taxon>Bacteroidota</taxon>
        <taxon>Chitinophagia</taxon>
        <taxon>Chitinophagales</taxon>
        <taxon>Chitinophagaceae</taxon>
        <taxon>Chitinophaga</taxon>
    </lineage>
</organism>
<sequence length="413" mass="46256">MEHISIKNFAGIKAMDFEFKAINILTGPQGSGKSVTAKLLYFFKSIFPDIRANIETQASKQELDNKQKEKFLEFFPKDSWPKGDFQVTYTINDIRIVVEKLNGRIRFDYSENLKKALAKVKKTYAEEKRKLSNSEEDDTYLAELELKDKVAQYLSDEAPGVYTYNQYFVPAGRSVLANIPTNVYAILNGNGSLDPFLVAFGKNYENYKYFYSEAPFEKTADKKFGRIISEILGGVTYKREKDKDILIHDDNYKVNLSNASSAQQQALPLIVAVNMLNSVPFLPNAVVYIEDPEAYLSPVAQKAIAQLLARTFNYKSEDNLQIIITTQSPYILSAFNNLLEAGRLTGSKPAQAKDIAKIVPKDEQLSPGLLTAYSLNNGKSQMLIEKASGLITQKQSDSAADDIATEFGKLSDI</sequence>
<evidence type="ECO:0000256" key="1">
    <source>
        <dbReference type="SAM" id="Coils"/>
    </source>
</evidence>
<proteinExistence type="predicted"/>
<evidence type="ECO:0000259" key="2">
    <source>
        <dbReference type="Pfam" id="PF13304"/>
    </source>
</evidence>
<reference evidence="3 4" key="1">
    <citation type="submission" date="2019-09" db="EMBL/GenBank/DDBJ databases">
        <title>Chitinophaga ginsengihumi sp. nov., isolated from soil of ginseng rhizosphere.</title>
        <authorList>
            <person name="Lee J."/>
        </authorList>
    </citation>
    <scope>NUCLEOTIDE SEQUENCE [LARGE SCALE GENOMIC DNA]</scope>
    <source>
        <strain evidence="3 4">BN140078</strain>
    </source>
</reference>
<dbReference type="PANTHER" id="PTHR43581:SF4">
    <property type="entry name" value="ATP_GTP PHOSPHATASE"/>
    <property type="match status" value="1"/>
</dbReference>
<reference evidence="3 4" key="2">
    <citation type="submission" date="2019-09" db="EMBL/GenBank/DDBJ databases">
        <authorList>
            <person name="Jin C."/>
        </authorList>
    </citation>
    <scope>NUCLEOTIDE SEQUENCE [LARGE SCALE GENOMIC DNA]</scope>
    <source>
        <strain evidence="3 4">BN140078</strain>
    </source>
</reference>